<feature type="region of interest" description="Disordered" evidence="1">
    <location>
        <begin position="1"/>
        <end position="42"/>
    </location>
</feature>
<feature type="compositionally biased region" description="Basic and acidic residues" evidence="1">
    <location>
        <begin position="1"/>
        <end position="11"/>
    </location>
</feature>
<keyword evidence="3" id="KW-1185">Reference proteome</keyword>
<sequence length="81" mass="8855">MEEEIKDRSPTKDNLVTSHKGGSSRIPAPSNSETPLGGNTGFENVLHQAANKNSNVDAAHRFKKAEESLRTVMYLSCWGPN</sequence>
<comment type="caution">
    <text evidence="2">The sequence shown here is derived from an EMBL/GenBank/DDBJ whole genome shotgun (WGS) entry which is preliminary data.</text>
</comment>
<name>A0AAN9QHF9_PHACN</name>
<feature type="compositionally biased region" description="Polar residues" evidence="1">
    <location>
        <begin position="12"/>
        <end position="21"/>
    </location>
</feature>
<reference evidence="2 3" key="1">
    <citation type="submission" date="2024-01" db="EMBL/GenBank/DDBJ databases">
        <title>The genomes of 5 underutilized Papilionoideae crops provide insights into root nodulation and disease resistanc.</title>
        <authorList>
            <person name="Jiang F."/>
        </authorList>
    </citation>
    <scope>NUCLEOTIDE SEQUENCE [LARGE SCALE GENOMIC DNA]</scope>
    <source>
        <strain evidence="2">JINMINGXINNONG_FW02</strain>
        <tissue evidence="2">Leaves</tissue>
    </source>
</reference>
<protein>
    <submittedName>
        <fullName evidence="2">Uncharacterized protein</fullName>
    </submittedName>
</protein>
<evidence type="ECO:0000313" key="2">
    <source>
        <dbReference type="EMBL" id="KAK7335524.1"/>
    </source>
</evidence>
<dbReference type="AlphaFoldDB" id="A0AAN9QHF9"/>
<accession>A0AAN9QHF9</accession>
<dbReference type="Proteomes" id="UP001374584">
    <property type="component" value="Unassembled WGS sequence"/>
</dbReference>
<gene>
    <name evidence="2" type="ORF">VNO80_27417</name>
</gene>
<organism evidence="2 3">
    <name type="scientific">Phaseolus coccineus</name>
    <name type="common">Scarlet runner bean</name>
    <name type="synonym">Phaseolus multiflorus</name>
    <dbReference type="NCBI Taxonomy" id="3886"/>
    <lineage>
        <taxon>Eukaryota</taxon>
        <taxon>Viridiplantae</taxon>
        <taxon>Streptophyta</taxon>
        <taxon>Embryophyta</taxon>
        <taxon>Tracheophyta</taxon>
        <taxon>Spermatophyta</taxon>
        <taxon>Magnoliopsida</taxon>
        <taxon>eudicotyledons</taxon>
        <taxon>Gunneridae</taxon>
        <taxon>Pentapetalae</taxon>
        <taxon>rosids</taxon>
        <taxon>fabids</taxon>
        <taxon>Fabales</taxon>
        <taxon>Fabaceae</taxon>
        <taxon>Papilionoideae</taxon>
        <taxon>50 kb inversion clade</taxon>
        <taxon>NPAAA clade</taxon>
        <taxon>indigoferoid/millettioid clade</taxon>
        <taxon>Phaseoleae</taxon>
        <taxon>Phaseolus</taxon>
    </lineage>
</organism>
<dbReference type="InterPro" id="IPR022251">
    <property type="entry name" value="DUF3774_wound-induced"/>
</dbReference>
<proteinExistence type="predicted"/>
<evidence type="ECO:0000313" key="3">
    <source>
        <dbReference type="Proteomes" id="UP001374584"/>
    </source>
</evidence>
<evidence type="ECO:0000256" key="1">
    <source>
        <dbReference type="SAM" id="MobiDB-lite"/>
    </source>
</evidence>
<dbReference type="Pfam" id="PF12609">
    <property type="entry name" value="DUF3774"/>
    <property type="match status" value="1"/>
</dbReference>
<dbReference type="EMBL" id="JAYMYR010000010">
    <property type="protein sequence ID" value="KAK7335524.1"/>
    <property type="molecule type" value="Genomic_DNA"/>
</dbReference>